<dbReference type="EMBL" id="FOZS01000002">
    <property type="protein sequence ID" value="SFS69000.1"/>
    <property type="molecule type" value="Genomic_DNA"/>
</dbReference>
<gene>
    <name evidence="1" type="ORF">SAMN04488556_2257</name>
</gene>
<proteinExistence type="predicted"/>
<dbReference type="AlphaFoldDB" id="A0A1I6RWN0"/>
<reference evidence="2" key="1">
    <citation type="submission" date="2016-10" db="EMBL/GenBank/DDBJ databases">
        <authorList>
            <person name="Varghese N."/>
            <person name="Submissions S."/>
        </authorList>
    </citation>
    <scope>NUCLEOTIDE SEQUENCE [LARGE SCALE GENOMIC DNA]</scope>
    <source>
        <strain evidence="2">DSM 22427</strain>
    </source>
</reference>
<organism evidence="1 2">
    <name type="scientific">Halostagnicola kamekurae</name>
    <dbReference type="NCBI Taxonomy" id="619731"/>
    <lineage>
        <taxon>Archaea</taxon>
        <taxon>Methanobacteriati</taxon>
        <taxon>Methanobacteriota</taxon>
        <taxon>Stenosarchaea group</taxon>
        <taxon>Halobacteria</taxon>
        <taxon>Halobacteriales</taxon>
        <taxon>Natrialbaceae</taxon>
        <taxon>Halostagnicola</taxon>
    </lineage>
</organism>
<evidence type="ECO:0000313" key="1">
    <source>
        <dbReference type="EMBL" id="SFS69000.1"/>
    </source>
</evidence>
<evidence type="ECO:0000313" key="2">
    <source>
        <dbReference type="Proteomes" id="UP000199199"/>
    </source>
</evidence>
<dbReference type="Pfam" id="PF24440">
    <property type="entry name" value="DUF7559"/>
    <property type="match status" value="1"/>
</dbReference>
<name>A0A1I6RWN0_9EURY</name>
<dbReference type="Proteomes" id="UP000199199">
    <property type="component" value="Unassembled WGS sequence"/>
</dbReference>
<keyword evidence="2" id="KW-1185">Reference proteome</keyword>
<dbReference type="InterPro" id="IPR055981">
    <property type="entry name" value="DUF7559"/>
</dbReference>
<sequence length="79" mass="8705">MHSPVCGEGTPGSVTQWFLLALALGGRMPPTEEIKCTDDDCFLDLFENHYTYDVPEDYSVSELSCPVCGGTDCLERVEL</sequence>
<protein>
    <submittedName>
        <fullName evidence="1">Uncharacterized protein</fullName>
    </submittedName>
</protein>
<accession>A0A1I6RWN0</accession>